<feature type="domain" description="RRM" evidence="5">
    <location>
        <begin position="129"/>
        <end position="221"/>
    </location>
</feature>
<dbReference type="CDD" id="cd12291">
    <property type="entry name" value="RRM1_La"/>
    <property type="match status" value="1"/>
</dbReference>
<proteinExistence type="predicted"/>
<sequence>MATRSLDEETQKKIIRQVEFYFSDSNIPRDGFLKKTIEESEDGFYSILLALTVIIVVSLALICSFARMRLHLGLGGELKPEDVSEDTLKAVYETLKKASTLLKFSEDGKKVGRRTGLPKPEVVHQIDERTVAVSPLEHDVTREDLETFFSQYGKVNSVRLPKHVGDKKVFCGTGLVEFSSDEDAANVLKQSLSYAGTELELKPKKDYDVEREEMKVEFEKTRALRESKDNTNSEPDYPKGLIVSFKLKNISAGGSVEDTAIPETTDGGVPEGQKASENSEEAEKETSAMETDNDKNTGEGKSKEKSDEDGNQENVKKTTVGGGPDSDGEDIVTREDMKSTFGKFGTVKYVDYTRGAESGYIRFEDPEGAQKARAAAVLVEGGLVVKRNYTASLEAVTGMHKVKRFVSLPQVMLKRSTGDYFVVVRSIVVKGIKATMEGVEETLEDEEGMILGGRIKLKEFELKVYHDQIDDSLFVQNFGKM</sequence>
<dbReference type="PROSITE" id="PS50102">
    <property type="entry name" value="RRM"/>
    <property type="match status" value="2"/>
</dbReference>
<name>A0A4Y7L6G8_PAPSO</name>
<reference evidence="8 9" key="1">
    <citation type="journal article" date="2018" name="Science">
        <title>The opium poppy genome and morphinan production.</title>
        <authorList>
            <person name="Guo L."/>
            <person name="Winzer T."/>
            <person name="Yang X."/>
            <person name="Li Y."/>
            <person name="Ning Z."/>
            <person name="He Z."/>
            <person name="Teodor R."/>
            <person name="Lu Y."/>
            <person name="Bowser T.A."/>
            <person name="Graham I.A."/>
            <person name="Ye K."/>
        </authorList>
    </citation>
    <scope>NUCLEOTIDE SEQUENCE [LARGE SCALE GENOMIC DNA]</scope>
    <source>
        <strain evidence="9">cv. HN1</strain>
        <tissue evidence="8">Leaves</tissue>
    </source>
</reference>
<dbReference type="PROSITE" id="PS51939">
    <property type="entry name" value="XRRM"/>
    <property type="match status" value="1"/>
</dbReference>
<gene>
    <name evidence="8" type="ORF">C5167_043715</name>
</gene>
<dbReference type="SMART" id="SM00715">
    <property type="entry name" value="LA"/>
    <property type="match status" value="1"/>
</dbReference>
<dbReference type="InterPro" id="IPR035979">
    <property type="entry name" value="RBD_domain_sf"/>
</dbReference>
<dbReference type="Pfam" id="PF08777">
    <property type="entry name" value="RRM_3"/>
    <property type="match status" value="1"/>
</dbReference>
<dbReference type="GO" id="GO:0005634">
    <property type="term" value="C:nucleus"/>
    <property type="evidence" value="ECO:0007669"/>
    <property type="project" value="TreeGrafter"/>
</dbReference>
<dbReference type="Gramene" id="RZC81134">
    <property type="protein sequence ID" value="RZC81134"/>
    <property type="gene ID" value="C5167_043715"/>
</dbReference>
<dbReference type="InterPro" id="IPR018247">
    <property type="entry name" value="EF_Hand_1_Ca_BS"/>
</dbReference>
<keyword evidence="1 2" id="KW-0694">RNA-binding</keyword>
<evidence type="ECO:0000256" key="4">
    <source>
        <dbReference type="SAM" id="Phobius"/>
    </source>
</evidence>
<keyword evidence="4" id="KW-1133">Transmembrane helix</keyword>
<protein>
    <recommendedName>
        <fullName evidence="10">HTH La-type RNA-binding domain-containing protein</fullName>
    </recommendedName>
</protein>
<dbReference type="Pfam" id="PF05383">
    <property type="entry name" value="La"/>
    <property type="match status" value="1"/>
</dbReference>
<evidence type="ECO:0000259" key="6">
    <source>
        <dbReference type="PROSITE" id="PS50961"/>
    </source>
</evidence>
<dbReference type="PROSITE" id="PS00018">
    <property type="entry name" value="EF_HAND_1"/>
    <property type="match status" value="1"/>
</dbReference>
<evidence type="ECO:0000259" key="5">
    <source>
        <dbReference type="PROSITE" id="PS50102"/>
    </source>
</evidence>
<keyword evidence="9" id="KW-1185">Reference proteome</keyword>
<dbReference type="SUPFAM" id="SSF54928">
    <property type="entry name" value="RNA-binding domain, RBD"/>
    <property type="match status" value="1"/>
</dbReference>
<dbReference type="EMBL" id="CM010724">
    <property type="protein sequence ID" value="RZC81134.1"/>
    <property type="molecule type" value="Genomic_DNA"/>
</dbReference>
<dbReference type="GO" id="GO:1990904">
    <property type="term" value="C:ribonucleoprotein complex"/>
    <property type="evidence" value="ECO:0007669"/>
    <property type="project" value="UniProtKB-UniRule"/>
</dbReference>
<evidence type="ECO:0000256" key="2">
    <source>
        <dbReference type="PROSITE-ProRule" id="PRU00332"/>
    </source>
</evidence>
<dbReference type="STRING" id="3469.A0A4Y7L6G8"/>
<dbReference type="InterPro" id="IPR012677">
    <property type="entry name" value="Nucleotide-bd_a/b_plait_sf"/>
</dbReference>
<keyword evidence="4" id="KW-0812">Transmembrane</keyword>
<dbReference type="InterPro" id="IPR006630">
    <property type="entry name" value="La_HTH"/>
</dbReference>
<dbReference type="PANTHER" id="PTHR22792">
    <property type="entry name" value="LUPUS LA PROTEIN-RELATED"/>
    <property type="match status" value="1"/>
</dbReference>
<evidence type="ECO:0008006" key="10">
    <source>
        <dbReference type="Google" id="ProtNLM"/>
    </source>
</evidence>
<feature type="domain" description="XRRM" evidence="7">
    <location>
        <begin position="313"/>
        <end position="441"/>
    </location>
</feature>
<dbReference type="GO" id="GO:0003729">
    <property type="term" value="F:mRNA binding"/>
    <property type="evidence" value="ECO:0007669"/>
    <property type="project" value="TreeGrafter"/>
</dbReference>
<evidence type="ECO:0000313" key="8">
    <source>
        <dbReference type="EMBL" id="RZC81134.1"/>
    </source>
</evidence>
<dbReference type="InterPro" id="IPR045180">
    <property type="entry name" value="La_dom_prot"/>
</dbReference>
<evidence type="ECO:0000256" key="3">
    <source>
        <dbReference type="SAM" id="MobiDB-lite"/>
    </source>
</evidence>
<dbReference type="AlphaFoldDB" id="A0A4Y7L6G8"/>
<dbReference type="InterPro" id="IPR014886">
    <property type="entry name" value="La_xRRM"/>
</dbReference>
<dbReference type="CDD" id="cd08030">
    <property type="entry name" value="LA_like_plant"/>
    <property type="match status" value="1"/>
</dbReference>
<feature type="region of interest" description="Disordered" evidence="3">
    <location>
        <begin position="256"/>
        <end position="331"/>
    </location>
</feature>
<dbReference type="Proteomes" id="UP000316621">
    <property type="component" value="Chromosome 10"/>
</dbReference>
<feature type="domain" description="HTH La-type RNA-binding" evidence="6">
    <location>
        <begin position="4"/>
        <end position="121"/>
    </location>
</feature>
<dbReference type="Pfam" id="PF00076">
    <property type="entry name" value="RRM_1"/>
    <property type="match status" value="1"/>
</dbReference>
<feature type="domain" description="RRM" evidence="5">
    <location>
        <begin position="316"/>
        <end position="392"/>
    </location>
</feature>
<evidence type="ECO:0000256" key="1">
    <source>
        <dbReference type="ARBA" id="ARBA00022884"/>
    </source>
</evidence>
<dbReference type="Gene3D" id="3.30.70.330">
    <property type="match status" value="2"/>
</dbReference>
<dbReference type="PROSITE" id="PS50961">
    <property type="entry name" value="HTH_LA"/>
    <property type="match status" value="1"/>
</dbReference>
<dbReference type="InterPro" id="IPR036390">
    <property type="entry name" value="WH_DNA-bd_sf"/>
</dbReference>
<dbReference type="Gene3D" id="1.10.10.10">
    <property type="entry name" value="Winged helix-like DNA-binding domain superfamily/Winged helix DNA-binding domain"/>
    <property type="match status" value="1"/>
</dbReference>
<keyword evidence="4" id="KW-0472">Membrane</keyword>
<dbReference type="InterPro" id="IPR036388">
    <property type="entry name" value="WH-like_DNA-bd_sf"/>
</dbReference>
<accession>A0A4Y7L6G8</accession>
<feature type="compositionally biased region" description="Basic and acidic residues" evidence="3">
    <location>
        <begin position="284"/>
        <end position="308"/>
    </location>
</feature>
<dbReference type="SMART" id="SM00360">
    <property type="entry name" value="RRM"/>
    <property type="match status" value="2"/>
</dbReference>
<evidence type="ECO:0000313" key="9">
    <source>
        <dbReference type="Proteomes" id="UP000316621"/>
    </source>
</evidence>
<dbReference type="InterPro" id="IPR000504">
    <property type="entry name" value="RRM_dom"/>
</dbReference>
<dbReference type="PANTHER" id="PTHR22792:SF140">
    <property type="entry name" value="ACHILLES, ISOFORM A"/>
    <property type="match status" value="1"/>
</dbReference>
<dbReference type="OMA" id="NVEMEAV"/>
<organism evidence="8 9">
    <name type="scientific">Papaver somniferum</name>
    <name type="common">Opium poppy</name>
    <dbReference type="NCBI Taxonomy" id="3469"/>
    <lineage>
        <taxon>Eukaryota</taxon>
        <taxon>Viridiplantae</taxon>
        <taxon>Streptophyta</taxon>
        <taxon>Embryophyta</taxon>
        <taxon>Tracheophyta</taxon>
        <taxon>Spermatophyta</taxon>
        <taxon>Magnoliopsida</taxon>
        <taxon>Ranunculales</taxon>
        <taxon>Papaveraceae</taxon>
        <taxon>Papaveroideae</taxon>
        <taxon>Papaver</taxon>
    </lineage>
</organism>
<evidence type="ECO:0000259" key="7">
    <source>
        <dbReference type="PROSITE" id="PS51939"/>
    </source>
</evidence>
<feature type="transmembrane region" description="Helical" evidence="4">
    <location>
        <begin position="43"/>
        <end position="66"/>
    </location>
</feature>
<dbReference type="SUPFAM" id="SSF46785">
    <property type="entry name" value="Winged helix' DNA-binding domain"/>
    <property type="match status" value="1"/>
</dbReference>